<dbReference type="EMBL" id="BBYQ01000077">
    <property type="protein sequence ID" value="GAP30309.1"/>
    <property type="molecule type" value="Genomic_DNA"/>
</dbReference>
<evidence type="ECO:0000256" key="2">
    <source>
        <dbReference type="ARBA" id="ARBA00022475"/>
    </source>
</evidence>
<evidence type="ECO:0000313" key="12">
    <source>
        <dbReference type="Proteomes" id="UP000037179"/>
    </source>
</evidence>
<name>A0ABC8AUC4_9NOCA</name>
<feature type="transmembrane region" description="Helical" evidence="8">
    <location>
        <begin position="135"/>
        <end position="155"/>
    </location>
</feature>
<dbReference type="InterPro" id="IPR036938">
    <property type="entry name" value="PAP2/HPO_sf"/>
</dbReference>
<keyword evidence="5 8" id="KW-1133">Transmembrane helix</keyword>
<dbReference type="PANTHER" id="PTHR14969:SF62">
    <property type="entry name" value="DECAPRENYLPHOSPHORYL-5-PHOSPHORIBOSE PHOSPHATASE RV3807C-RELATED"/>
    <property type="match status" value="1"/>
</dbReference>
<evidence type="ECO:0000256" key="8">
    <source>
        <dbReference type="SAM" id="Phobius"/>
    </source>
</evidence>
<dbReference type="Proteomes" id="UP000180166">
    <property type="component" value="Chromosome"/>
</dbReference>
<dbReference type="InterPro" id="IPR000326">
    <property type="entry name" value="PAP2/HPO"/>
</dbReference>
<dbReference type="EMBL" id="CP017839">
    <property type="protein sequence ID" value="APA97798.1"/>
    <property type="molecule type" value="Genomic_DNA"/>
</dbReference>
<dbReference type="Proteomes" id="UP000037179">
    <property type="component" value="Unassembled WGS sequence"/>
</dbReference>
<evidence type="ECO:0000313" key="11">
    <source>
        <dbReference type="EMBL" id="GAP30309.1"/>
    </source>
</evidence>
<keyword evidence="4 10" id="KW-0378">Hydrolase</keyword>
<evidence type="ECO:0000256" key="1">
    <source>
        <dbReference type="ARBA" id="ARBA00004651"/>
    </source>
</evidence>
<dbReference type="GO" id="GO:0005886">
    <property type="term" value="C:plasma membrane"/>
    <property type="evidence" value="ECO:0007669"/>
    <property type="project" value="UniProtKB-SubCell"/>
</dbReference>
<comment type="subcellular location">
    <subcellularLocation>
        <location evidence="1">Cell membrane</location>
        <topology evidence="1">Multi-pass membrane protein</topology>
    </subcellularLocation>
</comment>
<feature type="transmembrane region" description="Helical" evidence="8">
    <location>
        <begin position="161"/>
        <end position="179"/>
    </location>
</feature>
<reference evidence="12" key="1">
    <citation type="submission" date="2015-07" db="EMBL/GenBank/DDBJ databases">
        <title>Nocardia seriolae U-1 whole genome shotgun sequence.</title>
        <authorList>
            <person name="Imajoh M."/>
            <person name="Fukumoto Y."/>
            <person name="Sukeda M."/>
            <person name="Yamane J."/>
            <person name="Yamasaki K."/>
            <person name="Shimizu M."/>
            <person name="Ohnishi K."/>
            <person name="Oshima S."/>
        </authorList>
    </citation>
    <scope>NUCLEOTIDE SEQUENCE [LARGE SCALE GENOMIC DNA]</scope>
    <source>
        <strain evidence="12">U-1</strain>
    </source>
</reference>
<dbReference type="GO" id="GO:0050380">
    <property type="term" value="F:undecaprenyl-diphosphatase activity"/>
    <property type="evidence" value="ECO:0007669"/>
    <property type="project" value="UniProtKB-EC"/>
</dbReference>
<accession>A0ABC8AUC4</accession>
<evidence type="ECO:0000259" key="9">
    <source>
        <dbReference type="SMART" id="SM00014"/>
    </source>
</evidence>
<dbReference type="CDD" id="cd01610">
    <property type="entry name" value="PAP2_like"/>
    <property type="match status" value="1"/>
</dbReference>
<feature type="domain" description="Phosphatidic acid phosphatase type 2/haloperoxidase" evidence="9">
    <location>
        <begin position="65"/>
        <end position="176"/>
    </location>
</feature>
<dbReference type="Pfam" id="PF01569">
    <property type="entry name" value="PAP2"/>
    <property type="match status" value="1"/>
</dbReference>
<dbReference type="SUPFAM" id="SSF48317">
    <property type="entry name" value="Acid phosphatase/Vanadium-dependent haloperoxidase"/>
    <property type="match status" value="1"/>
</dbReference>
<keyword evidence="12" id="KW-1185">Reference proteome</keyword>
<dbReference type="SMART" id="SM00014">
    <property type="entry name" value="acidPPc"/>
    <property type="match status" value="1"/>
</dbReference>
<evidence type="ECO:0000256" key="4">
    <source>
        <dbReference type="ARBA" id="ARBA00022801"/>
    </source>
</evidence>
<evidence type="ECO:0000256" key="5">
    <source>
        <dbReference type="ARBA" id="ARBA00022989"/>
    </source>
</evidence>
<dbReference type="GeneID" id="93376194"/>
<dbReference type="PANTHER" id="PTHR14969">
    <property type="entry name" value="SPHINGOSINE-1-PHOSPHATE PHOSPHOHYDROLASE"/>
    <property type="match status" value="1"/>
</dbReference>
<reference evidence="10 13" key="3">
    <citation type="submission" date="2016-10" db="EMBL/GenBank/DDBJ databases">
        <title>Genome sequence of Nocardia seriolae strain EM150506, isolated from Anguila japonica.</title>
        <authorList>
            <person name="Han H.-J."/>
        </authorList>
    </citation>
    <scope>NUCLEOTIDE SEQUENCE [LARGE SCALE GENOMIC DNA]</scope>
    <source>
        <strain evidence="10 13">EM150506</strain>
    </source>
</reference>
<dbReference type="EC" id="3.6.1.27" evidence="10"/>
<dbReference type="RefSeq" id="WP_063865022.1">
    <property type="nucleotide sequence ID" value="NZ_AP017900.1"/>
</dbReference>
<feature type="transmembrane region" description="Helical" evidence="8">
    <location>
        <begin position="37"/>
        <end position="56"/>
    </location>
</feature>
<evidence type="ECO:0000256" key="3">
    <source>
        <dbReference type="ARBA" id="ARBA00022692"/>
    </source>
</evidence>
<dbReference type="Gene3D" id="1.20.144.10">
    <property type="entry name" value="Phosphatidic acid phosphatase type 2/haloperoxidase"/>
    <property type="match status" value="1"/>
</dbReference>
<proteinExistence type="predicted"/>
<sequence length="226" mass="23737">MTISASSYATLSDPDLFDDINTFARNTRWLHAPMHDLTTYGPVLIGALLLTGWWSARTRADARAVAAAGWAGTAALLALALNQPITSAVAETRPCSTRHDILILVTCPSDYGFPSDHAVLAGAAAAGLLACTREVGAFAAGFAVLLAFSRVYTAALYPHDVLAGLTLGAGFTVLGWWLLARPLTALTELIAGTPLRPLVTAEPKRPDEGESYSEGTERRAQGTGGD</sequence>
<evidence type="ECO:0000313" key="13">
    <source>
        <dbReference type="Proteomes" id="UP000180166"/>
    </source>
</evidence>
<gene>
    <name evidence="10" type="ORF">NS506_03749</name>
    <name evidence="11" type="ORF">NSK11_contig00077-0028</name>
</gene>
<reference evidence="11 12" key="2">
    <citation type="journal article" date="2016" name="Genome Announc.">
        <title>Draft Genome Sequence of Erythromycin- and Oxytetracycline-Sensitive Nocardia seriolae Strain U-1 (NBRC 110359).</title>
        <authorList>
            <person name="Imajoh M."/>
            <person name="Sukeda M."/>
            <person name="Shimizu M."/>
            <person name="Yamane J."/>
            <person name="Ohnishi K."/>
            <person name="Oshima S."/>
        </authorList>
    </citation>
    <scope>NUCLEOTIDE SEQUENCE [LARGE SCALE GENOMIC DNA]</scope>
    <source>
        <strain evidence="11 12">U-1</strain>
    </source>
</reference>
<evidence type="ECO:0000256" key="7">
    <source>
        <dbReference type="SAM" id="MobiDB-lite"/>
    </source>
</evidence>
<keyword evidence="3 8" id="KW-0812">Transmembrane</keyword>
<feature type="region of interest" description="Disordered" evidence="7">
    <location>
        <begin position="199"/>
        <end position="226"/>
    </location>
</feature>
<evidence type="ECO:0000313" key="10">
    <source>
        <dbReference type="EMBL" id="APA97798.1"/>
    </source>
</evidence>
<keyword evidence="6 8" id="KW-0472">Membrane</keyword>
<organism evidence="10 13">
    <name type="scientific">Nocardia seriolae</name>
    <dbReference type="NCBI Taxonomy" id="37332"/>
    <lineage>
        <taxon>Bacteria</taxon>
        <taxon>Bacillati</taxon>
        <taxon>Actinomycetota</taxon>
        <taxon>Actinomycetes</taxon>
        <taxon>Mycobacteriales</taxon>
        <taxon>Nocardiaceae</taxon>
        <taxon>Nocardia</taxon>
    </lineage>
</organism>
<dbReference type="AlphaFoldDB" id="A0ABC8AUC4"/>
<keyword evidence="2" id="KW-1003">Cell membrane</keyword>
<protein>
    <submittedName>
        <fullName evidence="10">Undecaprenyl-diphosphate phosphatase</fullName>
        <ecNumber evidence="10">3.6.1.27</ecNumber>
    </submittedName>
</protein>
<evidence type="ECO:0000256" key="6">
    <source>
        <dbReference type="ARBA" id="ARBA00023136"/>
    </source>
</evidence>
<dbReference type="KEGG" id="nsr:NS506_03749"/>